<sequence length="255" mass="27902">MIRSLYTASSGILSGQRQVDNVAHNLANINTMGFKANRLDFKDLFYVNLQQNKNLDLENRRSNPGIQIGQGVMPSSITKKLTQGPIITTSNPLDLAIEGQGFFGVEVDGQLLLTRHGNFHLDENGLLVNSDGYPVIGQFNGSLINYREISIDQDGVITGINLQGEREELGVIFLFNVPNPYGLSAEGDNLFSVTENSGDANLIQSKIRQGALEGSNVDLAEQIAFLMMSQRALEASAKLVQATDEMMSQANNLRR</sequence>
<keyword evidence="7" id="KW-1185">Reference proteome</keyword>
<dbReference type="InterPro" id="IPR001444">
    <property type="entry name" value="Flag_bb_rod_N"/>
</dbReference>
<evidence type="ECO:0000259" key="3">
    <source>
        <dbReference type="Pfam" id="PF00460"/>
    </source>
</evidence>
<dbReference type="RefSeq" id="WP_072906440.1">
    <property type="nucleotide sequence ID" value="NZ_FRAI01000006.1"/>
</dbReference>
<dbReference type="PANTHER" id="PTHR30435:SF19">
    <property type="entry name" value="FLAGELLAR BASAL-BODY ROD PROTEIN FLGG"/>
    <property type="match status" value="1"/>
</dbReference>
<protein>
    <submittedName>
        <fullName evidence="6">Flagellar basal-body rod protein FlgG</fullName>
    </submittedName>
</protein>
<dbReference type="InterPro" id="IPR020013">
    <property type="entry name" value="Flagellar_FlgE/F/G"/>
</dbReference>
<feature type="domain" description="Flagellar basal-body/hook protein C-terminal" evidence="4">
    <location>
        <begin position="208"/>
        <end position="253"/>
    </location>
</feature>
<dbReference type="NCBIfam" id="TIGR03506">
    <property type="entry name" value="FlgEFG_subfam"/>
    <property type="match status" value="2"/>
</dbReference>
<accession>A0A1M6MCH3</accession>
<keyword evidence="6" id="KW-0966">Cell projection</keyword>
<dbReference type="STRING" id="1120989.SAMN02745227_00761"/>
<feature type="domain" description="Flagellar basal body rod protein N-terminal" evidence="3">
    <location>
        <begin position="5"/>
        <end position="35"/>
    </location>
</feature>
<feature type="domain" description="Flagellar hook protein FlgE/F/G-like D1" evidence="5">
    <location>
        <begin position="96"/>
        <end position="158"/>
    </location>
</feature>
<dbReference type="SUPFAM" id="SSF117143">
    <property type="entry name" value="Flagellar hook protein flgE"/>
    <property type="match status" value="1"/>
</dbReference>
<dbReference type="InterPro" id="IPR053967">
    <property type="entry name" value="LlgE_F_G-like_D1"/>
</dbReference>
<keyword evidence="2" id="KW-0975">Bacterial flagellum</keyword>
<evidence type="ECO:0000259" key="4">
    <source>
        <dbReference type="Pfam" id="PF06429"/>
    </source>
</evidence>
<dbReference type="GO" id="GO:0071978">
    <property type="term" value="P:bacterial-type flagellum-dependent swarming motility"/>
    <property type="evidence" value="ECO:0007669"/>
    <property type="project" value="TreeGrafter"/>
</dbReference>
<proteinExistence type="inferred from homology"/>
<dbReference type="AlphaFoldDB" id="A0A1M6MCH3"/>
<reference evidence="7" key="1">
    <citation type="submission" date="2016-11" db="EMBL/GenBank/DDBJ databases">
        <authorList>
            <person name="Varghese N."/>
            <person name="Submissions S."/>
        </authorList>
    </citation>
    <scope>NUCLEOTIDE SEQUENCE [LARGE SCALE GENOMIC DNA]</scope>
    <source>
        <strain evidence="7">DSM 14826</strain>
    </source>
</reference>
<evidence type="ECO:0000259" key="5">
    <source>
        <dbReference type="Pfam" id="PF22692"/>
    </source>
</evidence>
<evidence type="ECO:0000256" key="2">
    <source>
        <dbReference type="RuleBase" id="RU362116"/>
    </source>
</evidence>
<dbReference type="EMBL" id="FRAI01000006">
    <property type="protein sequence ID" value="SHJ80983.1"/>
    <property type="molecule type" value="Genomic_DNA"/>
</dbReference>
<evidence type="ECO:0000313" key="7">
    <source>
        <dbReference type="Proteomes" id="UP000243547"/>
    </source>
</evidence>
<evidence type="ECO:0000256" key="1">
    <source>
        <dbReference type="ARBA" id="ARBA00009677"/>
    </source>
</evidence>
<keyword evidence="6" id="KW-0282">Flagellum</keyword>
<dbReference type="InterPro" id="IPR037925">
    <property type="entry name" value="FlgE/F/G-like"/>
</dbReference>
<dbReference type="Pfam" id="PF22692">
    <property type="entry name" value="LlgE_F_G_D1"/>
    <property type="match status" value="1"/>
</dbReference>
<dbReference type="GO" id="GO:0009425">
    <property type="term" value="C:bacterial-type flagellum basal body"/>
    <property type="evidence" value="ECO:0007669"/>
    <property type="project" value="UniProtKB-SubCell"/>
</dbReference>
<comment type="subcellular location">
    <subcellularLocation>
        <location evidence="2">Bacterial flagellum basal body</location>
    </subcellularLocation>
</comment>
<dbReference type="Proteomes" id="UP000243547">
    <property type="component" value="Unassembled WGS sequence"/>
</dbReference>
<evidence type="ECO:0000313" key="6">
    <source>
        <dbReference type="EMBL" id="SHJ80983.1"/>
    </source>
</evidence>
<dbReference type="OrthoDB" id="9804559at2"/>
<dbReference type="PANTHER" id="PTHR30435">
    <property type="entry name" value="FLAGELLAR PROTEIN"/>
    <property type="match status" value="1"/>
</dbReference>
<comment type="similarity">
    <text evidence="1 2">Belongs to the flagella basal body rod proteins family.</text>
</comment>
<dbReference type="Pfam" id="PF00460">
    <property type="entry name" value="Flg_bb_rod"/>
    <property type="match status" value="1"/>
</dbReference>
<gene>
    <name evidence="6" type="ORF">SAMN02745227_00761</name>
</gene>
<dbReference type="Pfam" id="PF06429">
    <property type="entry name" value="Flg_bbr_C"/>
    <property type="match status" value="1"/>
</dbReference>
<dbReference type="InterPro" id="IPR010930">
    <property type="entry name" value="Flg_bb/hook_C_dom"/>
</dbReference>
<organism evidence="6 7">
    <name type="scientific">Anaerobranca californiensis DSM 14826</name>
    <dbReference type="NCBI Taxonomy" id="1120989"/>
    <lineage>
        <taxon>Bacteria</taxon>
        <taxon>Bacillati</taxon>
        <taxon>Bacillota</taxon>
        <taxon>Clostridia</taxon>
        <taxon>Eubacteriales</taxon>
        <taxon>Proteinivoracaceae</taxon>
        <taxon>Anaerobranca</taxon>
    </lineage>
</organism>
<keyword evidence="6" id="KW-0969">Cilium</keyword>
<name>A0A1M6MCH3_9FIRM</name>